<dbReference type="EMBL" id="JACDUT010000006">
    <property type="protein sequence ID" value="MBA2875455.1"/>
    <property type="molecule type" value="Genomic_DNA"/>
</dbReference>
<accession>A0A7W0BZC6</accession>
<reference evidence="1 2" key="1">
    <citation type="submission" date="2020-07" db="EMBL/GenBank/DDBJ databases">
        <title>Genomic Encyclopedia of Type Strains, Phase IV (KMG-IV): sequencing the most valuable type-strain genomes for metagenomic binning, comparative biology and taxonomic classification.</title>
        <authorList>
            <person name="Goeker M."/>
        </authorList>
    </citation>
    <scope>NUCLEOTIDE SEQUENCE [LARGE SCALE GENOMIC DNA]</scope>
    <source>
        <strain evidence="1 2">DSM 15730</strain>
    </source>
</reference>
<organism evidence="1 2">
    <name type="scientific">Thermaerobacillus caldiproteolyticus</name>
    <dbReference type="NCBI Taxonomy" id="247480"/>
    <lineage>
        <taxon>Bacteria</taxon>
        <taxon>Bacillati</taxon>
        <taxon>Bacillota</taxon>
        <taxon>Bacilli</taxon>
        <taxon>Bacillales</taxon>
        <taxon>Anoxybacillaceae</taxon>
        <taxon>Thermaerobacillus</taxon>
    </lineage>
</organism>
<gene>
    <name evidence="1" type="ORF">HNR31_002243</name>
</gene>
<proteinExistence type="predicted"/>
<keyword evidence="2" id="KW-1185">Reference proteome</keyword>
<name>A0A7W0BZC6_9BACL</name>
<sequence length="81" mass="9426">MYVLTNLEMLYSPLNPTLPFLRANTLFSVEKLEVETSTFALELLLPDEFISQYKNINITIYDITEIHSVPKKTCSPKKFLR</sequence>
<dbReference type="Proteomes" id="UP000523087">
    <property type="component" value="Unassembled WGS sequence"/>
</dbReference>
<comment type="caution">
    <text evidence="1">The sequence shown here is derived from an EMBL/GenBank/DDBJ whole genome shotgun (WGS) entry which is preliminary data.</text>
</comment>
<dbReference type="AlphaFoldDB" id="A0A7W0BZC6"/>
<evidence type="ECO:0000313" key="2">
    <source>
        <dbReference type="Proteomes" id="UP000523087"/>
    </source>
</evidence>
<evidence type="ECO:0000313" key="1">
    <source>
        <dbReference type="EMBL" id="MBA2875455.1"/>
    </source>
</evidence>
<protein>
    <submittedName>
        <fullName evidence="1">Zn-dependent peptidase ImmA (M78 family)</fullName>
    </submittedName>
</protein>